<organism evidence="1 2">
    <name type="scientific">Cohnella lubricantis</name>
    <dbReference type="NCBI Taxonomy" id="2163172"/>
    <lineage>
        <taxon>Bacteria</taxon>
        <taxon>Bacillati</taxon>
        <taxon>Bacillota</taxon>
        <taxon>Bacilli</taxon>
        <taxon>Bacillales</taxon>
        <taxon>Paenibacillaceae</taxon>
        <taxon>Cohnella</taxon>
    </lineage>
</organism>
<dbReference type="InterPro" id="IPR056951">
    <property type="entry name" value="Phage_connect_2"/>
</dbReference>
<sequence>MALLDDVKLALRISSSAFDSEVTDLIDASRADLKLSGVLAVKADAEAPDALIKRAVVTYAKANFGFDNPDADRLRDAYNMLKAHLTLSQEYTAAGDAS</sequence>
<dbReference type="NCBIfam" id="TIGR01560">
    <property type="entry name" value="put_DNA_pack"/>
    <property type="match status" value="1"/>
</dbReference>
<proteinExistence type="predicted"/>
<evidence type="ECO:0000313" key="1">
    <source>
        <dbReference type="EMBL" id="MBB6675984.1"/>
    </source>
</evidence>
<accession>A0A841T3S0</accession>
<dbReference type="EMBL" id="JACJVN010000007">
    <property type="protein sequence ID" value="MBB6675984.1"/>
    <property type="molecule type" value="Genomic_DNA"/>
</dbReference>
<protein>
    <submittedName>
        <fullName evidence="1">DNA-packaging protein</fullName>
    </submittedName>
</protein>
<keyword evidence="2" id="KW-1185">Reference proteome</keyword>
<evidence type="ECO:0000313" key="2">
    <source>
        <dbReference type="Proteomes" id="UP000574133"/>
    </source>
</evidence>
<dbReference type="InterPro" id="IPR006450">
    <property type="entry name" value="Phage_HK97_gp6-like"/>
</dbReference>
<reference evidence="1 2" key="1">
    <citation type="submission" date="2020-08" db="EMBL/GenBank/DDBJ databases">
        <title>Cohnella phylogeny.</title>
        <authorList>
            <person name="Dunlap C."/>
        </authorList>
    </citation>
    <scope>NUCLEOTIDE SEQUENCE [LARGE SCALE GENOMIC DNA]</scope>
    <source>
        <strain evidence="1 2">DSM 103658</strain>
    </source>
</reference>
<dbReference type="AlphaFoldDB" id="A0A841T3S0"/>
<comment type="caution">
    <text evidence="1">The sequence shown here is derived from an EMBL/GenBank/DDBJ whole genome shotgun (WGS) entry which is preliminary data.</text>
</comment>
<dbReference type="Proteomes" id="UP000574133">
    <property type="component" value="Unassembled WGS sequence"/>
</dbReference>
<gene>
    <name evidence="1" type="ORF">H4Q31_01435</name>
</gene>
<name>A0A841T3S0_9BACL</name>
<dbReference type="Pfam" id="PF24829">
    <property type="entry name" value="Phage_connect_2"/>
    <property type="match status" value="1"/>
</dbReference>
<dbReference type="RefSeq" id="WP_185177288.1">
    <property type="nucleotide sequence ID" value="NZ_CBCSEP010000012.1"/>
</dbReference>